<dbReference type="Pfam" id="PF08028">
    <property type="entry name" value="Acyl-CoA_dh_2"/>
    <property type="match status" value="1"/>
</dbReference>
<dbReference type="Pfam" id="PF02771">
    <property type="entry name" value="Acyl-CoA_dh_N"/>
    <property type="match status" value="1"/>
</dbReference>
<dbReference type="InterPro" id="IPR009100">
    <property type="entry name" value="AcylCoA_DH/oxidase_NM_dom_sf"/>
</dbReference>
<dbReference type="GO" id="GO:0006552">
    <property type="term" value="P:L-leucine catabolic process"/>
    <property type="evidence" value="ECO:0007669"/>
    <property type="project" value="TreeGrafter"/>
</dbReference>
<dbReference type="SUPFAM" id="SSF47203">
    <property type="entry name" value="Acyl-CoA dehydrogenase C-terminal domain-like"/>
    <property type="match status" value="1"/>
</dbReference>
<evidence type="ECO:0000313" key="5">
    <source>
        <dbReference type="EMBL" id="MBB4918853.1"/>
    </source>
</evidence>
<keyword evidence="5" id="KW-0503">Monooxygenase</keyword>
<dbReference type="InterPro" id="IPR013786">
    <property type="entry name" value="AcylCoA_DH/ox_N"/>
</dbReference>
<dbReference type="EC" id="1.14.14.12" evidence="5"/>
<gene>
    <name evidence="5" type="ORF">FHS44_005989</name>
</gene>
<evidence type="ECO:0000259" key="4">
    <source>
        <dbReference type="Pfam" id="PF08028"/>
    </source>
</evidence>
<dbReference type="InterPro" id="IPR013107">
    <property type="entry name" value="Acyl-CoA_DH_C"/>
</dbReference>
<evidence type="ECO:0000259" key="3">
    <source>
        <dbReference type="Pfam" id="PF02771"/>
    </source>
</evidence>
<dbReference type="GO" id="GO:0036383">
    <property type="term" value="F:3-hydroxy-9,10-secoandrosta-1,3,5(10)-triene-9,17-dione monooxygenase activity"/>
    <property type="evidence" value="ECO:0007669"/>
    <property type="project" value="UniProtKB-EC"/>
</dbReference>
<keyword evidence="1 5" id="KW-0560">Oxidoreductase</keyword>
<dbReference type="SUPFAM" id="SSF56645">
    <property type="entry name" value="Acyl-CoA dehydrogenase NM domain-like"/>
    <property type="match status" value="1"/>
</dbReference>
<dbReference type="InterPro" id="IPR037069">
    <property type="entry name" value="AcylCoA_DH/ox_N_sf"/>
</dbReference>
<comment type="caution">
    <text evidence="5">The sequence shown here is derived from an EMBL/GenBank/DDBJ whole genome shotgun (WGS) entry which is preliminary data.</text>
</comment>
<dbReference type="Gene3D" id="1.20.140.10">
    <property type="entry name" value="Butyryl-CoA Dehydrogenase, subunit A, domain 3"/>
    <property type="match status" value="1"/>
</dbReference>
<evidence type="ECO:0000313" key="6">
    <source>
        <dbReference type="Proteomes" id="UP000552644"/>
    </source>
</evidence>
<evidence type="ECO:0000256" key="2">
    <source>
        <dbReference type="SAM" id="MobiDB-lite"/>
    </source>
</evidence>
<dbReference type="InterPro" id="IPR036250">
    <property type="entry name" value="AcylCo_DH-like_C"/>
</dbReference>
<dbReference type="Gene3D" id="2.40.110.10">
    <property type="entry name" value="Butyryl-CoA Dehydrogenase, subunit A, domain 2"/>
    <property type="match status" value="1"/>
</dbReference>
<feature type="region of interest" description="Disordered" evidence="2">
    <location>
        <begin position="1"/>
        <end position="21"/>
    </location>
</feature>
<proteinExistence type="predicted"/>
<protein>
    <submittedName>
        <fullName evidence="5">3-hydroxy-9,10-secoandrosta-1,3,5(10)-triene-9, 17-dione monooxygenase</fullName>
        <ecNumber evidence="5">1.14.14.12</ecNumber>
    </submittedName>
</protein>
<dbReference type="InterPro" id="IPR046373">
    <property type="entry name" value="Acyl-CoA_Oxase/DH_mid-dom_sf"/>
</dbReference>
<feature type="domain" description="Acyl-CoA dehydrogenase C-terminal" evidence="4">
    <location>
        <begin position="260"/>
        <end position="392"/>
    </location>
</feature>
<dbReference type="PIRSF" id="PIRSF016578">
    <property type="entry name" value="HsaA"/>
    <property type="match status" value="1"/>
</dbReference>
<dbReference type="RefSeq" id="WP_184720536.1">
    <property type="nucleotide sequence ID" value="NZ_JACHJP010000008.1"/>
</dbReference>
<organism evidence="5 6">
    <name type="scientific">Streptosporangium saharense</name>
    <dbReference type="NCBI Taxonomy" id="1706840"/>
    <lineage>
        <taxon>Bacteria</taxon>
        <taxon>Bacillati</taxon>
        <taxon>Actinomycetota</taxon>
        <taxon>Actinomycetes</taxon>
        <taxon>Streptosporangiales</taxon>
        <taxon>Streptosporangiaceae</taxon>
        <taxon>Streptosporangium</taxon>
    </lineage>
</organism>
<feature type="domain" description="Acyl-CoA dehydrogenase/oxidase N-terminal" evidence="3">
    <location>
        <begin position="39"/>
        <end position="120"/>
    </location>
</feature>
<dbReference type="PANTHER" id="PTHR43884:SF12">
    <property type="entry name" value="ISOVALERYL-COA DEHYDROGENASE, MITOCHONDRIAL-RELATED"/>
    <property type="match status" value="1"/>
</dbReference>
<keyword evidence="6" id="KW-1185">Reference proteome</keyword>
<dbReference type="PANTHER" id="PTHR43884">
    <property type="entry name" value="ACYL-COA DEHYDROGENASE"/>
    <property type="match status" value="1"/>
</dbReference>
<sequence length="412" mass="44639">MTAVTNAPGQGFPAPPEPGLTPNEVLDRAEAIAPTLVGLQAETEQRTHYSRQTHEEFARAGFYRLLVPRRYGGYEFGIDTFMRVVTTLARGCPSTAWMYCLGATHAIAAATLFGEEAQAEIFRDGDFICPATIVPSGSAVPAADGGWVLNGTWNYCSGAPYATHFIGHAMVQGGDGPPAPMLFVAPRDQWRLLDDWGRQLGLKGSGSHSVTVENGRIPASFALPGTHLSEATVADGTPGRELHGNPQYGGGPLSYMVLEIASLAVGIAQGALDVYGDLMRSRRTLLPPVVGRAEDPDYQFWYAEAAGMIAAAEAGVQGAIRQWQELCELGPEGFTREQDLRITTICRHTIRLCWTAVESYLFPTAGSSSVRQGERLERVWRDMSMLHSHAGFAVFLPTVANREFTRVHFTAP</sequence>
<reference evidence="5 6" key="1">
    <citation type="submission" date="2020-08" db="EMBL/GenBank/DDBJ databases">
        <title>Genomic Encyclopedia of Type Strains, Phase III (KMG-III): the genomes of soil and plant-associated and newly described type strains.</title>
        <authorList>
            <person name="Whitman W."/>
        </authorList>
    </citation>
    <scope>NUCLEOTIDE SEQUENCE [LARGE SCALE GENOMIC DNA]</scope>
    <source>
        <strain evidence="5 6">CECT 8840</strain>
    </source>
</reference>
<dbReference type="EMBL" id="JACHJP010000008">
    <property type="protein sequence ID" value="MBB4918853.1"/>
    <property type="molecule type" value="Genomic_DNA"/>
</dbReference>
<name>A0A7W7VQK9_9ACTN</name>
<dbReference type="AlphaFoldDB" id="A0A7W7VQK9"/>
<dbReference type="Gene3D" id="1.10.540.10">
    <property type="entry name" value="Acyl-CoA dehydrogenase/oxidase, N-terminal domain"/>
    <property type="match status" value="1"/>
</dbReference>
<accession>A0A7W7VQK9</accession>
<evidence type="ECO:0000256" key="1">
    <source>
        <dbReference type="ARBA" id="ARBA00023002"/>
    </source>
</evidence>
<dbReference type="Proteomes" id="UP000552644">
    <property type="component" value="Unassembled WGS sequence"/>
</dbReference>
<dbReference type="GO" id="GO:0008470">
    <property type="term" value="F:3-methylbutanoyl-CoA dehydrogenase activity"/>
    <property type="evidence" value="ECO:0007669"/>
    <property type="project" value="TreeGrafter"/>
</dbReference>
<dbReference type="GO" id="GO:0050660">
    <property type="term" value="F:flavin adenine dinucleotide binding"/>
    <property type="evidence" value="ECO:0007669"/>
    <property type="project" value="InterPro"/>
</dbReference>